<evidence type="ECO:0000313" key="11">
    <source>
        <dbReference type="EMBL" id="KAL0435238.1"/>
    </source>
</evidence>
<dbReference type="GO" id="GO:0005815">
    <property type="term" value="C:microtubule organizing center"/>
    <property type="evidence" value="ECO:0007669"/>
    <property type="project" value="TreeGrafter"/>
</dbReference>
<keyword evidence="3" id="KW-0963">Cytoplasm</keyword>
<comment type="similarity">
    <text evidence="2">Belongs to the HAUS3 family.</text>
</comment>
<comment type="caution">
    <text evidence="11">The sequence shown here is derived from an EMBL/GenBank/DDBJ whole genome shotgun (WGS) entry which is preliminary data.</text>
</comment>
<sequence>MSGARLCGLLSELGYEGHGSLDPDSFEWPFQYDDVRPILDWLCSSLRPSNVLSPSELSQYEQFLQDGKLLEPLMEFLPQGSFLKVIRGTICYVCDRLSGISSEFKLTVWPNLVSERWQVGGGGWWGHG</sequence>
<keyword evidence="6" id="KW-0498">Mitosis</keyword>
<keyword evidence="9" id="KW-0131">Cell cycle</keyword>
<keyword evidence="8" id="KW-0206">Cytoskeleton</keyword>
<dbReference type="GO" id="GO:0031023">
    <property type="term" value="P:microtubule organizing center organization"/>
    <property type="evidence" value="ECO:0007669"/>
    <property type="project" value="TreeGrafter"/>
</dbReference>
<dbReference type="AlphaFoldDB" id="A0AAW2W123"/>
<dbReference type="InterPro" id="IPR026206">
    <property type="entry name" value="HAUS3"/>
</dbReference>
<evidence type="ECO:0000256" key="6">
    <source>
        <dbReference type="ARBA" id="ARBA00022776"/>
    </source>
</evidence>
<name>A0AAW2W123_SESRA</name>
<evidence type="ECO:0000256" key="1">
    <source>
        <dbReference type="ARBA" id="ARBA00004186"/>
    </source>
</evidence>
<keyword evidence="7" id="KW-0175">Coiled coil</keyword>
<dbReference type="GO" id="GO:0070652">
    <property type="term" value="C:HAUS complex"/>
    <property type="evidence" value="ECO:0007669"/>
    <property type="project" value="InterPro"/>
</dbReference>
<comment type="subcellular location">
    <subcellularLocation>
        <location evidence="1">Cytoplasm</location>
        <location evidence="1">Cytoskeleton</location>
        <location evidence="1">Spindle</location>
    </subcellularLocation>
</comment>
<keyword evidence="5" id="KW-0493">Microtubule</keyword>
<dbReference type="PANTHER" id="PTHR19378:SF0">
    <property type="entry name" value="HAUS AUGMIN-LIKE COMPLEX SUBUNIT 3"/>
    <property type="match status" value="1"/>
</dbReference>
<evidence type="ECO:0000256" key="8">
    <source>
        <dbReference type="ARBA" id="ARBA00023212"/>
    </source>
</evidence>
<reference evidence="11" key="2">
    <citation type="journal article" date="2024" name="Plant">
        <title>Genomic evolution and insights into agronomic trait innovations of Sesamum species.</title>
        <authorList>
            <person name="Miao H."/>
            <person name="Wang L."/>
            <person name="Qu L."/>
            <person name="Liu H."/>
            <person name="Sun Y."/>
            <person name="Le M."/>
            <person name="Wang Q."/>
            <person name="Wei S."/>
            <person name="Zheng Y."/>
            <person name="Lin W."/>
            <person name="Duan Y."/>
            <person name="Cao H."/>
            <person name="Xiong S."/>
            <person name="Wang X."/>
            <person name="Wei L."/>
            <person name="Li C."/>
            <person name="Ma Q."/>
            <person name="Ju M."/>
            <person name="Zhao R."/>
            <person name="Li G."/>
            <person name="Mu C."/>
            <person name="Tian Q."/>
            <person name="Mei H."/>
            <person name="Zhang T."/>
            <person name="Gao T."/>
            <person name="Zhang H."/>
        </authorList>
    </citation>
    <scope>NUCLEOTIDE SEQUENCE</scope>
    <source>
        <strain evidence="11">G02</strain>
    </source>
</reference>
<evidence type="ECO:0000256" key="3">
    <source>
        <dbReference type="ARBA" id="ARBA00022490"/>
    </source>
</evidence>
<dbReference type="InterPro" id="IPR032733">
    <property type="entry name" value="HAUS3_N"/>
</dbReference>
<dbReference type="GO" id="GO:0072686">
    <property type="term" value="C:mitotic spindle"/>
    <property type="evidence" value="ECO:0007669"/>
    <property type="project" value="TreeGrafter"/>
</dbReference>
<evidence type="ECO:0000259" key="10">
    <source>
        <dbReference type="Pfam" id="PF14932"/>
    </source>
</evidence>
<dbReference type="GO" id="GO:0051301">
    <property type="term" value="P:cell division"/>
    <property type="evidence" value="ECO:0007669"/>
    <property type="project" value="UniProtKB-KW"/>
</dbReference>
<feature type="domain" description="HAUS augmin-like complex subunit 3 N-terminal" evidence="10">
    <location>
        <begin position="28"/>
        <end position="71"/>
    </location>
</feature>
<dbReference type="GO" id="GO:0005874">
    <property type="term" value="C:microtubule"/>
    <property type="evidence" value="ECO:0007669"/>
    <property type="project" value="UniProtKB-KW"/>
</dbReference>
<organism evidence="11">
    <name type="scientific">Sesamum radiatum</name>
    <name type="common">Black benniseed</name>
    <dbReference type="NCBI Taxonomy" id="300843"/>
    <lineage>
        <taxon>Eukaryota</taxon>
        <taxon>Viridiplantae</taxon>
        <taxon>Streptophyta</taxon>
        <taxon>Embryophyta</taxon>
        <taxon>Tracheophyta</taxon>
        <taxon>Spermatophyta</taxon>
        <taxon>Magnoliopsida</taxon>
        <taxon>eudicotyledons</taxon>
        <taxon>Gunneridae</taxon>
        <taxon>Pentapetalae</taxon>
        <taxon>asterids</taxon>
        <taxon>lamiids</taxon>
        <taxon>Lamiales</taxon>
        <taxon>Pedaliaceae</taxon>
        <taxon>Sesamum</taxon>
    </lineage>
</organism>
<protein>
    <submittedName>
        <fullName evidence="11">AUGMIN subunit</fullName>
    </submittedName>
</protein>
<reference evidence="11" key="1">
    <citation type="submission" date="2020-06" db="EMBL/GenBank/DDBJ databases">
        <authorList>
            <person name="Li T."/>
            <person name="Hu X."/>
            <person name="Zhang T."/>
            <person name="Song X."/>
            <person name="Zhang H."/>
            <person name="Dai N."/>
            <person name="Sheng W."/>
            <person name="Hou X."/>
            <person name="Wei L."/>
        </authorList>
    </citation>
    <scope>NUCLEOTIDE SEQUENCE</scope>
    <source>
        <strain evidence="11">G02</strain>
        <tissue evidence="11">Leaf</tissue>
    </source>
</reference>
<accession>A0AAW2W123</accession>
<dbReference type="EMBL" id="JACGWJ010000002">
    <property type="protein sequence ID" value="KAL0435238.1"/>
    <property type="molecule type" value="Genomic_DNA"/>
</dbReference>
<evidence type="ECO:0000256" key="7">
    <source>
        <dbReference type="ARBA" id="ARBA00023054"/>
    </source>
</evidence>
<proteinExistence type="inferred from homology"/>
<evidence type="ECO:0000256" key="9">
    <source>
        <dbReference type="ARBA" id="ARBA00023306"/>
    </source>
</evidence>
<evidence type="ECO:0000256" key="2">
    <source>
        <dbReference type="ARBA" id="ARBA00009645"/>
    </source>
</evidence>
<dbReference type="Pfam" id="PF14932">
    <property type="entry name" value="HAUS-augmin3"/>
    <property type="match status" value="1"/>
</dbReference>
<evidence type="ECO:0000256" key="5">
    <source>
        <dbReference type="ARBA" id="ARBA00022701"/>
    </source>
</evidence>
<keyword evidence="4" id="KW-0132">Cell division</keyword>
<evidence type="ECO:0000256" key="4">
    <source>
        <dbReference type="ARBA" id="ARBA00022618"/>
    </source>
</evidence>
<dbReference type="PANTHER" id="PTHR19378">
    <property type="entry name" value="GOLGIN- RELATED"/>
    <property type="match status" value="1"/>
</dbReference>
<gene>
    <name evidence="11" type="ORF">Sradi_0231700</name>
</gene>
<dbReference type="GO" id="GO:0051225">
    <property type="term" value="P:spindle assembly"/>
    <property type="evidence" value="ECO:0007669"/>
    <property type="project" value="InterPro"/>
</dbReference>